<proteinExistence type="predicted"/>
<evidence type="ECO:0000256" key="1">
    <source>
        <dbReference type="SAM" id="MobiDB-lite"/>
    </source>
</evidence>
<evidence type="ECO:0000313" key="2">
    <source>
        <dbReference type="EMBL" id="KAK9743563.1"/>
    </source>
</evidence>
<sequence length="689" mass="77727">MRLKNVEGPLSVYNGNSNILNSPKRINTLQNSNVTSAYNTANINSDIHNSNGLIAITTTANATNTLNATNTTDENLLNNVNNTEDTVQWCNPARTHNLHQITNNVNNRHQLFNINNTLAVSLNNKRHGTASSIYSESSPDDSLLDYEDAHQSCSSVDTSPQEEDRGFDISDSESISDEVNLTNRGALQPRGIVNPNYPGFQHLAHTLNYSLKASSDTDFTDDDFECDSGSTKFLTDSANNINNNNNNNNEETEFPIDKIDSVNRLDSVENIQKVFYDKPVFNIPLECENLKRIICDSEEASTSNSNQVSDDDLEITVTSKLDLNISQEEKVFNCQSGKAHEAYGTIIGDFGREVEQEFGRISRENNRSDETDESKNLNINNPESLIDKAFCAIFEPACAIELEEVIEKLSISNDLQPTATKYNIEPNDEQPFNKCPTIKKESEKGLEPTTSLKQDDMSVLSVVHPPPNELKRHFPTDSTYSDTIKTKHADAFQQKLKDAFLSSVHENIPAVDQKLFIDNNPVKQENERMEIEGVEKGKIIRKDSNRENEDVLMNDQVKPKSNDNELPKNEEMEKFCKEDKTKDEPEKDEDSAVPRKKEKMEVNYVKKRRDYNQQIGSLITIPRRELGGRGKENLNRRSVPAAKEKKRTNPELLGGFDVYNIETAMPKIDLEAIESHLRAAREEERRVSC</sequence>
<dbReference type="EMBL" id="JASPKY010000068">
    <property type="protein sequence ID" value="KAK9743563.1"/>
    <property type="molecule type" value="Genomic_DNA"/>
</dbReference>
<gene>
    <name evidence="2" type="ORF">QE152_g8492</name>
</gene>
<feature type="region of interest" description="Disordered" evidence="1">
    <location>
        <begin position="628"/>
        <end position="648"/>
    </location>
</feature>
<accession>A0AAW1M316</accession>
<protein>
    <submittedName>
        <fullName evidence="2">Uncharacterized protein</fullName>
    </submittedName>
</protein>
<feature type="compositionally biased region" description="Basic and acidic residues" evidence="1">
    <location>
        <begin position="557"/>
        <end position="601"/>
    </location>
</feature>
<keyword evidence="3" id="KW-1185">Reference proteome</keyword>
<dbReference type="Proteomes" id="UP001458880">
    <property type="component" value="Unassembled WGS sequence"/>
</dbReference>
<comment type="caution">
    <text evidence="2">The sequence shown here is derived from an EMBL/GenBank/DDBJ whole genome shotgun (WGS) entry which is preliminary data.</text>
</comment>
<feature type="region of interest" description="Disordered" evidence="1">
    <location>
        <begin position="130"/>
        <end position="192"/>
    </location>
</feature>
<name>A0AAW1M316_POPJA</name>
<reference evidence="2 3" key="1">
    <citation type="journal article" date="2024" name="BMC Genomics">
        <title>De novo assembly and annotation of Popillia japonica's genome with initial clues to its potential as an invasive pest.</title>
        <authorList>
            <person name="Cucini C."/>
            <person name="Boschi S."/>
            <person name="Funari R."/>
            <person name="Cardaioli E."/>
            <person name="Iannotti N."/>
            <person name="Marturano G."/>
            <person name="Paoli F."/>
            <person name="Bruttini M."/>
            <person name="Carapelli A."/>
            <person name="Frati F."/>
            <person name="Nardi F."/>
        </authorList>
    </citation>
    <scope>NUCLEOTIDE SEQUENCE [LARGE SCALE GENOMIC DNA]</scope>
    <source>
        <strain evidence="2">DMR45628</strain>
    </source>
</reference>
<feature type="region of interest" description="Disordered" evidence="1">
    <location>
        <begin position="541"/>
        <end position="601"/>
    </location>
</feature>
<evidence type="ECO:0000313" key="3">
    <source>
        <dbReference type="Proteomes" id="UP001458880"/>
    </source>
</evidence>
<organism evidence="2 3">
    <name type="scientific">Popillia japonica</name>
    <name type="common">Japanese beetle</name>
    <dbReference type="NCBI Taxonomy" id="7064"/>
    <lineage>
        <taxon>Eukaryota</taxon>
        <taxon>Metazoa</taxon>
        <taxon>Ecdysozoa</taxon>
        <taxon>Arthropoda</taxon>
        <taxon>Hexapoda</taxon>
        <taxon>Insecta</taxon>
        <taxon>Pterygota</taxon>
        <taxon>Neoptera</taxon>
        <taxon>Endopterygota</taxon>
        <taxon>Coleoptera</taxon>
        <taxon>Polyphaga</taxon>
        <taxon>Scarabaeiformia</taxon>
        <taxon>Scarabaeidae</taxon>
        <taxon>Rutelinae</taxon>
        <taxon>Popillia</taxon>
    </lineage>
</organism>
<dbReference type="AlphaFoldDB" id="A0AAW1M316"/>